<organism evidence="2 4">
    <name type="scientific">Yarrowia lipolytica</name>
    <name type="common">Candida lipolytica</name>
    <dbReference type="NCBI Taxonomy" id="4952"/>
    <lineage>
        <taxon>Eukaryota</taxon>
        <taxon>Fungi</taxon>
        <taxon>Dikarya</taxon>
        <taxon>Ascomycota</taxon>
        <taxon>Saccharomycotina</taxon>
        <taxon>Dipodascomycetes</taxon>
        <taxon>Dipodascales</taxon>
        <taxon>Dipodascales incertae sedis</taxon>
        <taxon>Yarrowia</taxon>
    </lineage>
</organism>
<dbReference type="VEuPathDB" id="FungiDB:YALI0_D10527g"/>
<sequence length="99" mass="11471">MFPNPDTSIFDVAQGESPEKEKPQQYRYTRRKSTHPCGTESTLMEQREKVERDTLLCASRGTRLEIVPGQPSNSSPRYLCSHKEYLSFPYKCDSRQEIP</sequence>
<dbReference type="Proteomes" id="UP000256601">
    <property type="component" value="Unassembled WGS sequence"/>
</dbReference>
<accession>A0A1D8NE05</accession>
<evidence type="ECO:0000256" key="1">
    <source>
        <dbReference type="SAM" id="MobiDB-lite"/>
    </source>
</evidence>
<protein>
    <submittedName>
        <fullName evidence="2">Uncharacterized protein</fullName>
    </submittedName>
</protein>
<proteinExistence type="predicted"/>
<evidence type="ECO:0000313" key="4">
    <source>
        <dbReference type="Proteomes" id="UP000182444"/>
    </source>
</evidence>
<evidence type="ECO:0000313" key="3">
    <source>
        <dbReference type="EMBL" id="RDW23817.1"/>
    </source>
</evidence>
<dbReference type="Proteomes" id="UP000182444">
    <property type="component" value="Chromosome 1D"/>
</dbReference>
<evidence type="ECO:0000313" key="5">
    <source>
        <dbReference type="Proteomes" id="UP000256601"/>
    </source>
</evidence>
<reference evidence="2 4" key="1">
    <citation type="journal article" date="2016" name="PLoS ONE">
        <title>Sequence Assembly of Yarrowia lipolytica Strain W29/CLIB89 Shows Transposable Element Diversity.</title>
        <authorList>
            <person name="Magnan C."/>
            <person name="Yu J."/>
            <person name="Chang I."/>
            <person name="Jahn E."/>
            <person name="Kanomata Y."/>
            <person name="Wu J."/>
            <person name="Zeller M."/>
            <person name="Oakes M."/>
            <person name="Baldi P."/>
            <person name="Sandmeyer S."/>
        </authorList>
    </citation>
    <scope>NUCLEOTIDE SEQUENCE [LARGE SCALE GENOMIC DNA]</scope>
    <source>
        <strain evidence="2">CLIB89</strain>
        <strain evidence="4">CLIB89(W29)</strain>
    </source>
</reference>
<dbReference type="VEuPathDB" id="FungiDB:YALI1_D13160g"/>
<reference evidence="3 5" key="2">
    <citation type="submission" date="2018-07" db="EMBL/GenBank/DDBJ databases">
        <title>Draft Genome Assemblies for Five Robust Yarrowia lipolytica Strains Exhibiting High Lipid Production and Pentose Sugar Utilization and Sugar Alcohol Secretion from Undetoxified Lignocellulosic Biomass Hydrolysates.</title>
        <authorList>
            <consortium name="DOE Joint Genome Institute"/>
            <person name="Walker C."/>
            <person name="Ryu S."/>
            <person name="Na H."/>
            <person name="Zane M."/>
            <person name="LaButti K."/>
            <person name="Lipzen A."/>
            <person name="Haridas S."/>
            <person name="Barry K."/>
            <person name="Grigoriev I.V."/>
            <person name="Quarterman J."/>
            <person name="Slininger P."/>
            <person name="Dien B."/>
            <person name="Trinh C.T."/>
        </authorList>
    </citation>
    <scope>NUCLEOTIDE SEQUENCE [LARGE SCALE GENOMIC DNA]</scope>
    <source>
        <strain evidence="3 5">YB392</strain>
    </source>
</reference>
<feature type="region of interest" description="Disordered" evidence="1">
    <location>
        <begin position="1"/>
        <end position="39"/>
    </location>
</feature>
<evidence type="ECO:0000313" key="2">
    <source>
        <dbReference type="EMBL" id="AOW03882.1"/>
    </source>
</evidence>
<gene>
    <name evidence="3" type="ORF">B0I71DRAFT_148691</name>
    <name evidence="2" type="ORF">YALI1_D13160g</name>
</gene>
<name>A0A1D8NE05_YARLL</name>
<dbReference type="EMBL" id="KZ859063">
    <property type="protein sequence ID" value="RDW23817.1"/>
    <property type="molecule type" value="Genomic_DNA"/>
</dbReference>
<dbReference type="EMBL" id="CP017556">
    <property type="protein sequence ID" value="AOW03882.1"/>
    <property type="molecule type" value="Genomic_DNA"/>
</dbReference>
<dbReference type="AlphaFoldDB" id="A0A1D8NE05"/>